<evidence type="ECO:0000256" key="7">
    <source>
        <dbReference type="RuleBase" id="RU363032"/>
    </source>
</evidence>
<keyword evidence="3" id="KW-1003">Cell membrane</keyword>
<keyword evidence="5 7" id="KW-1133">Transmembrane helix</keyword>
<dbReference type="GO" id="GO:0005886">
    <property type="term" value="C:plasma membrane"/>
    <property type="evidence" value="ECO:0007669"/>
    <property type="project" value="UniProtKB-SubCell"/>
</dbReference>
<gene>
    <name evidence="9" type="ORF">CSTERTH_08255</name>
</gene>
<dbReference type="SUPFAM" id="SSF161098">
    <property type="entry name" value="MetI-like"/>
    <property type="match status" value="1"/>
</dbReference>
<keyword evidence="6 7" id="KW-0472">Membrane</keyword>
<feature type="transmembrane region" description="Helical" evidence="7">
    <location>
        <begin position="80"/>
        <end position="101"/>
    </location>
</feature>
<evidence type="ECO:0000256" key="2">
    <source>
        <dbReference type="ARBA" id="ARBA00022448"/>
    </source>
</evidence>
<protein>
    <submittedName>
        <fullName evidence="9">ABC transporter permease</fullName>
    </submittedName>
</protein>
<dbReference type="PANTHER" id="PTHR43744:SF8">
    <property type="entry name" value="SN-GLYCEROL-3-PHOSPHATE TRANSPORT SYSTEM PERMEASE PROTEIN UGPE"/>
    <property type="match status" value="1"/>
</dbReference>
<feature type="transmembrane region" description="Helical" evidence="7">
    <location>
        <begin position="16"/>
        <end position="38"/>
    </location>
</feature>
<dbReference type="Pfam" id="PF00528">
    <property type="entry name" value="BPD_transp_1"/>
    <property type="match status" value="1"/>
</dbReference>
<evidence type="ECO:0000256" key="1">
    <source>
        <dbReference type="ARBA" id="ARBA00004651"/>
    </source>
</evidence>
<evidence type="ECO:0000256" key="3">
    <source>
        <dbReference type="ARBA" id="ARBA00022475"/>
    </source>
</evidence>
<dbReference type="InterPro" id="IPR035906">
    <property type="entry name" value="MetI-like_sf"/>
</dbReference>
<evidence type="ECO:0000256" key="4">
    <source>
        <dbReference type="ARBA" id="ARBA00022692"/>
    </source>
</evidence>
<dbReference type="OrthoDB" id="42677at2"/>
<sequence length="282" mass="31452">MMVIARKRKKIKLGTVILYTVLIVSSITCLYPLIWLILNSFKTNSQLFNDPWGITFSPVFGNYITAWTSGKIGTSFLNSVFVSASSMLITIIIASMAAFAITRLKWKLSGAVLDFFLLGVMIPIHSTLIPLFLMFNKIKLTNNYLSLILPYVAFALPTSIFILTGFMSTIPREVEEAFIIDGGSMAGVFWKIIFPLSKSPIATISIFNFVSMWNELMFALIFMSDQNKMTLPVCLTRFKGQYSTNWTVQLAAVVIMVIPSIAVYLLLSDRIIESMTVGAVKG</sequence>
<dbReference type="RefSeq" id="WP_015359366.1">
    <property type="nucleotide sequence ID" value="NZ_CP014672.1"/>
</dbReference>
<evidence type="ECO:0000256" key="5">
    <source>
        <dbReference type="ARBA" id="ARBA00022989"/>
    </source>
</evidence>
<reference evidence="9 10" key="1">
    <citation type="submission" date="2016-02" db="EMBL/GenBank/DDBJ databases">
        <title>Comparison of Clostridium stercorarium subspecies using comparative genomics and transcriptomics.</title>
        <authorList>
            <person name="Schellenberg J."/>
            <person name="Thallinger G."/>
            <person name="Levin D.B."/>
            <person name="Zhang X."/>
            <person name="Alvare G."/>
            <person name="Fristensky B."/>
            <person name="Sparling R."/>
        </authorList>
    </citation>
    <scope>NUCLEOTIDE SEQUENCE [LARGE SCALE GENOMIC DNA]</scope>
    <source>
        <strain evidence="9 10">DSM 2910</strain>
    </source>
</reference>
<dbReference type="CDD" id="cd06261">
    <property type="entry name" value="TM_PBP2"/>
    <property type="match status" value="1"/>
</dbReference>
<accession>A0A1B1YE37</accession>
<comment type="subcellular location">
    <subcellularLocation>
        <location evidence="1 7">Cell membrane</location>
        <topology evidence="1 7">Multi-pass membrane protein</topology>
    </subcellularLocation>
</comment>
<name>A0A1B1YE37_THEST</name>
<feature type="domain" description="ABC transmembrane type-1" evidence="8">
    <location>
        <begin position="76"/>
        <end position="267"/>
    </location>
</feature>
<dbReference type="AlphaFoldDB" id="A0A1B1YE37"/>
<organism evidence="9 10">
    <name type="scientific">Thermoclostridium stercorarium subsp. thermolacticum DSM 2910</name>
    <dbReference type="NCBI Taxonomy" id="1121336"/>
    <lineage>
        <taxon>Bacteria</taxon>
        <taxon>Bacillati</taxon>
        <taxon>Bacillota</taxon>
        <taxon>Clostridia</taxon>
        <taxon>Eubacteriales</taxon>
        <taxon>Oscillospiraceae</taxon>
        <taxon>Thermoclostridium</taxon>
    </lineage>
</organism>
<evidence type="ECO:0000313" key="9">
    <source>
        <dbReference type="EMBL" id="ANW99018.1"/>
    </source>
</evidence>
<comment type="similarity">
    <text evidence="7">Belongs to the binding-protein-dependent transport system permease family.</text>
</comment>
<feature type="transmembrane region" description="Helical" evidence="7">
    <location>
        <begin position="113"/>
        <end position="135"/>
    </location>
</feature>
<dbReference type="PANTHER" id="PTHR43744">
    <property type="entry name" value="ABC TRANSPORTER PERMEASE PROTEIN MG189-RELATED-RELATED"/>
    <property type="match status" value="1"/>
</dbReference>
<dbReference type="Proteomes" id="UP000092971">
    <property type="component" value="Chromosome"/>
</dbReference>
<proteinExistence type="inferred from homology"/>
<dbReference type="InterPro" id="IPR000515">
    <property type="entry name" value="MetI-like"/>
</dbReference>
<feature type="transmembrane region" description="Helical" evidence="7">
    <location>
        <begin position="244"/>
        <end position="267"/>
    </location>
</feature>
<keyword evidence="2 7" id="KW-0813">Transport</keyword>
<feature type="transmembrane region" description="Helical" evidence="7">
    <location>
        <begin position="147"/>
        <end position="166"/>
    </location>
</feature>
<dbReference type="EMBL" id="CP014672">
    <property type="protein sequence ID" value="ANW99018.1"/>
    <property type="molecule type" value="Genomic_DNA"/>
</dbReference>
<feature type="transmembrane region" description="Helical" evidence="7">
    <location>
        <begin position="202"/>
        <end position="223"/>
    </location>
</feature>
<dbReference type="Gene3D" id="1.10.3720.10">
    <property type="entry name" value="MetI-like"/>
    <property type="match status" value="1"/>
</dbReference>
<dbReference type="GO" id="GO:0055085">
    <property type="term" value="P:transmembrane transport"/>
    <property type="evidence" value="ECO:0007669"/>
    <property type="project" value="InterPro"/>
</dbReference>
<evidence type="ECO:0000259" key="8">
    <source>
        <dbReference type="PROSITE" id="PS50928"/>
    </source>
</evidence>
<evidence type="ECO:0000256" key="6">
    <source>
        <dbReference type="ARBA" id="ARBA00023136"/>
    </source>
</evidence>
<evidence type="ECO:0000313" key="10">
    <source>
        <dbReference type="Proteomes" id="UP000092971"/>
    </source>
</evidence>
<dbReference type="PROSITE" id="PS50928">
    <property type="entry name" value="ABC_TM1"/>
    <property type="match status" value="1"/>
</dbReference>
<feature type="transmembrane region" description="Helical" evidence="7">
    <location>
        <begin position="178"/>
        <end position="196"/>
    </location>
</feature>
<keyword evidence="4 7" id="KW-0812">Transmembrane</keyword>